<feature type="compositionally biased region" description="Gly residues" evidence="1">
    <location>
        <begin position="42"/>
        <end position="57"/>
    </location>
</feature>
<dbReference type="Proteomes" id="UP000770661">
    <property type="component" value="Unassembled WGS sequence"/>
</dbReference>
<dbReference type="AlphaFoldDB" id="A0A8J5CZ02"/>
<accession>A0A8J5CZ02</accession>
<sequence length="210" mass="22669">MDALTESRATCPKCCSACHNRISRKFGPEVEDPVDPSRWSEKGGGGPALKPSGGKGDGPPTVREMRRRAAHPPPAVIKMAGFAPAPPWPRLRLRHCLRSVPGPAHHNNLMGPPSAPTGQSQQLFVRKCRDLIYIPIERAWRTSCPNPPTKPPPTIQSILRATPRSPGAAQVSPGVENTSGNRGSPCLAATMKPPCWPARCLHLQYPGRPK</sequence>
<organism evidence="2 3">
    <name type="scientific">Chionoecetes opilio</name>
    <name type="common">Atlantic snow crab</name>
    <name type="synonym">Cancer opilio</name>
    <dbReference type="NCBI Taxonomy" id="41210"/>
    <lineage>
        <taxon>Eukaryota</taxon>
        <taxon>Metazoa</taxon>
        <taxon>Ecdysozoa</taxon>
        <taxon>Arthropoda</taxon>
        <taxon>Crustacea</taxon>
        <taxon>Multicrustacea</taxon>
        <taxon>Malacostraca</taxon>
        <taxon>Eumalacostraca</taxon>
        <taxon>Eucarida</taxon>
        <taxon>Decapoda</taxon>
        <taxon>Pleocyemata</taxon>
        <taxon>Brachyura</taxon>
        <taxon>Eubrachyura</taxon>
        <taxon>Majoidea</taxon>
        <taxon>Majidae</taxon>
        <taxon>Chionoecetes</taxon>
    </lineage>
</organism>
<reference evidence="2" key="1">
    <citation type="submission" date="2020-07" db="EMBL/GenBank/DDBJ databases">
        <title>The High-quality genome of the commercially important snow crab, Chionoecetes opilio.</title>
        <authorList>
            <person name="Jeong J.-H."/>
            <person name="Ryu S."/>
        </authorList>
    </citation>
    <scope>NUCLEOTIDE SEQUENCE</scope>
    <source>
        <strain evidence="2">MADBK_172401_WGS</strain>
        <tissue evidence="2">Digestive gland</tissue>
    </source>
</reference>
<proteinExistence type="predicted"/>
<protein>
    <submittedName>
        <fullName evidence="2">Uncharacterized protein</fullName>
    </submittedName>
</protein>
<keyword evidence="3" id="KW-1185">Reference proteome</keyword>
<comment type="caution">
    <text evidence="2">The sequence shown here is derived from an EMBL/GenBank/DDBJ whole genome shotgun (WGS) entry which is preliminary data.</text>
</comment>
<evidence type="ECO:0000313" key="3">
    <source>
        <dbReference type="Proteomes" id="UP000770661"/>
    </source>
</evidence>
<dbReference type="EMBL" id="JACEEZ010009541">
    <property type="protein sequence ID" value="KAG0722430.1"/>
    <property type="molecule type" value="Genomic_DNA"/>
</dbReference>
<gene>
    <name evidence="2" type="ORF">GWK47_044505</name>
</gene>
<evidence type="ECO:0000313" key="2">
    <source>
        <dbReference type="EMBL" id="KAG0722430.1"/>
    </source>
</evidence>
<feature type="region of interest" description="Disordered" evidence="1">
    <location>
        <begin position="25"/>
        <end position="64"/>
    </location>
</feature>
<name>A0A8J5CZ02_CHIOP</name>
<evidence type="ECO:0000256" key="1">
    <source>
        <dbReference type="SAM" id="MobiDB-lite"/>
    </source>
</evidence>